<name>A0A1X2D2X0_9MYCO</name>
<reference evidence="1 2" key="1">
    <citation type="submission" date="2016-01" db="EMBL/GenBank/DDBJ databases">
        <title>The new phylogeny of the genus Mycobacterium.</title>
        <authorList>
            <person name="Tarcisio F."/>
            <person name="Conor M."/>
            <person name="Antonella G."/>
            <person name="Elisabetta G."/>
            <person name="Giulia F.S."/>
            <person name="Sara T."/>
            <person name="Anna F."/>
            <person name="Clotilde B."/>
            <person name="Roberto B."/>
            <person name="Veronica D.S."/>
            <person name="Fabio R."/>
            <person name="Monica P."/>
            <person name="Olivier J."/>
            <person name="Enrico T."/>
            <person name="Nicola S."/>
        </authorList>
    </citation>
    <scope>NUCLEOTIDE SEQUENCE [LARGE SCALE GENOMIC DNA]</scope>
    <source>
        <strain evidence="1 2">DSM 45176</strain>
    </source>
</reference>
<organism evidence="1 2">
    <name type="scientific">Mycobacterium riyadhense</name>
    <dbReference type="NCBI Taxonomy" id="486698"/>
    <lineage>
        <taxon>Bacteria</taxon>
        <taxon>Bacillati</taxon>
        <taxon>Actinomycetota</taxon>
        <taxon>Actinomycetes</taxon>
        <taxon>Mycobacteriales</taxon>
        <taxon>Mycobacteriaceae</taxon>
        <taxon>Mycobacterium</taxon>
    </lineage>
</organism>
<accession>A0A1X2D2X0</accession>
<keyword evidence="2" id="KW-1185">Reference proteome</keyword>
<comment type="caution">
    <text evidence="1">The sequence shown here is derived from an EMBL/GenBank/DDBJ whole genome shotgun (WGS) entry which is preliminary data.</text>
</comment>
<protein>
    <submittedName>
        <fullName evidence="1">Uncharacterized protein</fullName>
    </submittedName>
</protein>
<gene>
    <name evidence="1" type="ORF">AWC22_15820</name>
</gene>
<evidence type="ECO:0000313" key="2">
    <source>
        <dbReference type="Proteomes" id="UP000193087"/>
    </source>
</evidence>
<sequence length="66" mass="7256">MHGVESDYFLTPDCDRSCWAVEILCRSIFQIGYAETTFGLVTVHGDRITEAQSATVAAMPDCAQAR</sequence>
<proteinExistence type="predicted"/>
<dbReference type="Proteomes" id="UP000193087">
    <property type="component" value="Unassembled WGS sequence"/>
</dbReference>
<dbReference type="STRING" id="486698.AWC22_15820"/>
<evidence type="ECO:0000313" key="1">
    <source>
        <dbReference type="EMBL" id="ORW82400.1"/>
    </source>
</evidence>
<dbReference type="EMBL" id="LQPQ01000050">
    <property type="protein sequence ID" value="ORW82400.1"/>
    <property type="molecule type" value="Genomic_DNA"/>
</dbReference>
<dbReference type="AlphaFoldDB" id="A0A1X2D2X0"/>